<dbReference type="Proteomes" id="UP001417504">
    <property type="component" value="Unassembled WGS sequence"/>
</dbReference>
<dbReference type="EMBL" id="JBBNAE010000002">
    <property type="protein sequence ID" value="KAK9146476.1"/>
    <property type="molecule type" value="Genomic_DNA"/>
</dbReference>
<evidence type="ECO:0000313" key="1">
    <source>
        <dbReference type="EMBL" id="KAK9146476.1"/>
    </source>
</evidence>
<comment type="caution">
    <text evidence="1">The sequence shown here is derived from an EMBL/GenBank/DDBJ whole genome shotgun (WGS) entry which is preliminary data.</text>
</comment>
<protein>
    <submittedName>
        <fullName evidence="1">Uncharacterized protein</fullName>
    </submittedName>
</protein>
<organism evidence="1 2">
    <name type="scientific">Stephania japonica</name>
    <dbReference type="NCBI Taxonomy" id="461633"/>
    <lineage>
        <taxon>Eukaryota</taxon>
        <taxon>Viridiplantae</taxon>
        <taxon>Streptophyta</taxon>
        <taxon>Embryophyta</taxon>
        <taxon>Tracheophyta</taxon>
        <taxon>Spermatophyta</taxon>
        <taxon>Magnoliopsida</taxon>
        <taxon>Ranunculales</taxon>
        <taxon>Menispermaceae</taxon>
        <taxon>Menispermoideae</taxon>
        <taxon>Cissampelideae</taxon>
        <taxon>Stephania</taxon>
    </lineage>
</organism>
<keyword evidence="2" id="KW-1185">Reference proteome</keyword>
<accession>A0AAP0K5P7</accession>
<evidence type="ECO:0000313" key="2">
    <source>
        <dbReference type="Proteomes" id="UP001417504"/>
    </source>
</evidence>
<reference evidence="1 2" key="1">
    <citation type="submission" date="2024-01" db="EMBL/GenBank/DDBJ databases">
        <title>Genome assemblies of Stephania.</title>
        <authorList>
            <person name="Yang L."/>
        </authorList>
    </citation>
    <scope>NUCLEOTIDE SEQUENCE [LARGE SCALE GENOMIC DNA]</scope>
    <source>
        <strain evidence="1">QJT</strain>
        <tissue evidence="1">Leaf</tissue>
    </source>
</reference>
<name>A0AAP0K5P7_9MAGN</name>
<gene>
    <name evidence="1" type="ORF">Sjap_006379</name>
</gene>
<dbReference type="AlphaFoldDB" id="A0AAP0K5P7"/>
<proteinExistence type="predicted"/>
<sequence>MGSGAFVLNRLGGTRFEKLGTYPLCLSSNSGEAKTTQGRGCPLGLSLTATPNTHSRLFLGFSPQRHGLLGPKAIWNDVKAKKHMSEDPYNQLGVGLFELTQLNNYKFTIESTRQREREDFRYMLRTNELA</sequence>